<accession>X1SLI6</accession>
<dbReference type="AlphaFoldDB" id="X1SLI6"/>
<protein>
    <submittedName>
        <fullName evidence="1">Uncharacterized protein</fullName>
    </submittedName>
</protein>
<evidence type="ECO:0000313" key="1">
    <source>
        <dbReference type="EMBL" id="GAI93922.1"/>
    </source>
</evidence>
<reference evidence="1" key="1">
    <citation type="journal article" date="2014" name="Front. Microbiol.">
        <title>High frequency of phylogenetically diverse reductive dehalogenase-homologous genes in deep subseafloor sedimentary metagenomes.</title>
        <authorList>
            <person name="Kawai M."/>
            <person name="Futagami T."/>
            <person name="Toyoda A."/>
            <person name="Takaki Y."/>
            <person name="Nishi S."/>
            <person name="Hori S."/>
            <person name="Arai W."/>
            <person name="Tsubouchi T."/>
            <person name="Morono Y."/>
            <person name="Uchiyama I."/>
            <person name="Ito T."/>
            <person name="Fujiyama A."/>
            <person name="Inagaki F."/>
            <person name="Takami H."/>
        </authorList>
    </citation>
    <scope>NUCLEOTIDE SEQUENCE</scope>
    <source>
        <strain evidence="1">Expedition CK06-06</strain>
    </source>
</reference>
<sequence length="254" mass="29445">LKPGVDMADFFNSLWPYVITLRYGFGLYYRTSLQYRYTPAKVDIPYILGVSYSLKSAEPVFVPKVNLSRYFSKYSEYAEGRTFDQIMAEYVESHEKVPIMISVGDNIIMDPLTLLYFVIHLNGQYIQNNRLRSGKDIEIMKKKSADIFEAKVRSELLKHGYTGPDSAVKVKYEYDIIGISEVKKRILMIDAKFRDIAPSSISAQTLVEQELMEPGEGLCYEVERHETRVDYFKNNLGLFKQYLKPASDLNRYQI</sequence>
<organism evidence="1">
    <name type="scientific">marine sediment metagenome</name>
    <dbReference type="NCBI Taxonomy" id="412755"/>
    <lineage>
        <taxon>unclassified sequences</taxon>
        <taxon>metagenomes</taxon>
        <taxon>ecological metagenomes</taxon>
    </lineage>
</organism>
<comment type="caution">
    <text evidence="1">The sequence shown here is derived from an EMBL/GenBank/DDBJ whole genome shotgun (WGS) entry which is preliminary data.</text>
</comment>
<gene>
    <name evidence="1" type="ORF">S12H4_36779</name>
</gene>
<dbReference type="EMBL" id="BARW01021955">
    <property type="protein sequence ID" value="GAI93922.1"/>
    <property type="molecule type" value="Genomic_DNA"/>
</dbReference>
<proteinExistence type="predicted"/>
<name>X1SLI6_9ZZZZ</name>
<feature type="non-terminal residue" evidence="1">
    <location>
        <position position="1"/>
    </location>
</feature>